<sequence length="30" mass="3400">MFISTLQLVNFVMCNSKLITHFLCSLLVLA</sequence>
<dbReference type="AlphaFoldDB" id="A0A0E9RDP4"/>
<accession>A0A0E9RDP4</accession>
<organism evidence="1">
    <name type="scientific">Anguilla anguilla</name>
    <name type="common">European freshwater eel</name>
    <name type="synonym">Muraena anguilla</name>
    <dbReference type="NCBI Taxonomy" id="7936"/>
    <lineage>
        <taxon>Eukaryota</taxon>
        <taxon>Metazoa</taxon>
        <taxon>Chordata</taxon>
        <taxon>Craniata</taxon>
        <taxon>Vertebrata</taxon>
        <taxon>Euteleostomi</taxon>
        <taxon>Actinopterygii</taxon>
        <taxon>Neopterygii</taxon>
        <taxon>Teleostei</taxon>
        <taxon>Anguilliformes</taxon>
        <taxon>Anguillidae</taxon>
        <taxon>Anguilla</taxon>
    </lineage>
</organism>
<evidence type="ECO:0000313" key="1">
    <source>
        <dbReference type="EMBL" id="JAH26453.1"/>
    </source>
</evidence>
<dbReference type="EMBL" id="GBXM01082124">
    <property type="protein sequence ID" value="JAH26453.1"/>
    <property type="molecule type" value="Transcribed_RNA"/>
</dbReference>
<reference evidence="1" key="1">
    <citation type="submission" date="2014-11" db="EMBL/GenBank/DDBJ databases">
        <authorList>
            <person name="Amaro Gonzalez C."/>
        </authorList>
    </citation>
    <scope>NUCLEOTIDE SEQUENCE</scope>
</reference>
<protein>
    <submittedName>
        <fullName evidence="1">Uncharacterized protein</fullName>
    </submittedName>
</protein>
<name>A0A0E9RDP4_ANGAN</name>
<reference evidence="1" key="2">
    <citation type="journal article" date="2015" name="Fish Shellfish Immunol.">
        <title>Early steps in the European eel (Anguilla anguilla)-Vibrio vulnificus interaction in the gills: Role of the RtxA13 toxin.</title>
        <authorList>
            <person name="Callol A."/>
            <person name="Pajuelo D."/>
            <person name="Ebbesson L."/>
            <person name="Teles M."/>
            <person name="MacKenzie S."/>
            <person name="Amaro C."/>
        </authorList>
    </citation>
    <scope>NUCLEOTIDE SEQUENCE</scope>
</reference>
<proteinExistence type="predicted"/>